<evidence type="ECO:0000256" key="6">
    <source>
        <dbReference type="ARBA" id="ARBA00023274"/>
    </source>
</evidence>
<keyword evidence="6" id="KW-0687">Ribonucleoprotein</keyword>
<dbReference type="InterPro" id="IPR035810">
    <property type="entry name" value="PEBP_euk"/>
</dbReference>
<dbReference type="CDD" id="cd00866">
    <property type="entry name" value="PEBP_euk"/>
    <property type="match status" value="1"/>
</dbReference>
<dbReference type="InterPro" id="IPR008914">
    <property type="entry name" value="PEBP"/>
</dbReference>
<evidence type="ECO:0000256" key="8">
    <source>
        <dbReference type="ARBA" id="ARBA00039444"/>
    </source>
</evidence>
<evidence type="ECO:0000256" key="2">
    <source>
        <dbReference type="ARBA" id="ARBA00022946"/>
    </source>
</evidence>
<dbReference type="InterPro" id="IPR036610">
    <property type="entry name" value="PEBP-like_sf"/>
</dbReference>
<dbReference type="Gene3D" id="3.90.280.10">
    <property type="entry name" value="PEBP-like"/>
    <property type="match status" value="1"/>
</dbReference>
<evidence type="ECO:0000256" key="9">
    <source>
        <dbReference type="ARBA" id="ARBA00041206"/>
    </source>
</evidence>
<keyword evidence="2" id="KW-0809">Transit peptide</keyword>
<evidence type="ECO:0000313" key="10">
    <source>
        <dbReference type="EMBL" id="CAL7943983.1"/>
    </source>
</evidence>
<dbReference type="SUPFAM" id="SSF49777">
    <property type="entry name" value="PEBP-like"/>
    <property type="match status" value="1"/>
</dbReference>
<evidence type="ECO:0000256" key="5">
    <source>
        <dbReference type="ARBA" id="ARBA00023128"/>
    </source>
</evidence>
<accession>A0ABP1NWF9</accession>
<dbReference type="PANTHER" id="PTHR11362">
    <property type="entry name" value="PHOSPHATIDYLETHANOLAMINE-BINDING PROTEIN"/>
    <property type="match status" value="1"/>
</dbReference>
<comment type="caution">
    <text evidence="10">The sequence shown here is derived from an EMBL/GenBank/DDBJ whole genome shotgun (WGS) entry which is preliminary data.</text>
</comment>
<protein>
    <recommendedName>
        <fullName evidence="8">Large ribosomal subunit protein mL38</fullName>
    </recommendedName>
    <alternativeName>
        <fullName evidence="9">39S ribosomal protein L38, mitochondrial</fullName>
    </alternativeName>
</protein>
<reference evidence="10 11" key="1">
    <citation type="submission" date="2024-08" db="EMBL/GenBank/DDBJ databases">
        <authorList>
            <person name="Will J Nash"/>
            <person name="Angela Man"/>
            <person name="Seanna McTaggart"/>
            <person name="Kendall Baker"/>
            <person name="Tom Barker"/>
            <person name="Leah Catchpole"/>
            <person name="Alex Durrant"/>
            <person name="Karim Gharbi"/>
            <person name="Naomi Irish"/>
            <person name="Gemy Kaithakottil"/>
            <person name="Debby Ku"/>
            <person name="Aaliyah Providence"/>
            <person name="Felix Shaw"/>
            <person name="David Swarbreck"/>
            <person name="Chris Watkins"/>
            <person name="Ann M. McCartney"/>
            <person name="Giulio Formenti"/>
            <person name="Alice Mouton"/>
            <person name="Noel Vella"/>
            <person name="Bjorn M von Reumont"/>
            <person name="Adriana Vella"/>
            <person name="Wilfried Haerty"/>
        </authorList>
    </citation>
    <scope>NUCLEOTIDE SEQUENCE [LARGE SCALE GENOMIC DNA]</scope>
</reference>
<dbReference type="EMBL" id="CAXAJV020001293">
    <property type="protein sequence ID" value="CAL7943983.1"/>
    <property type="molecule type" value="Genomic_DNA"/>
</dbReference>
<sequence>MHQFSKPDFGKWCAFKHIQIMGSTALQTIIKDVLVPMKICLRQVRYGHRLRGKPPTIALTLKQRLELLNKTDPEISFKVNIGFSTPKITLQQKNAWMVNRKTKRFNTNVEEVNTEQMPANLEKIREIWLKTRGPKDILTISNHYGILQDLFGDAFFVPVVPLEIDYTLDNDGTFVRVYTGNVIKPAEACNLPDVRYEAKENSLWTLVMCTPDGNMENSNNEYCHWFLGNIPGNRVEQGEQIIDYLRPIPVRGVGYYRYIFILYKQNQRIDYTEYKKTQPCLQLQERNWNTLEFYRKYQDDLTPAGLAFFQSDWDPTVKEFYHSALNAPEPIFQYDFPKPYVKPQTWFPLKEAFNYYLDKYKDPKDVMKEFLLRKLKTVHPLKVPKPPLKYPNAIAIDSKVPSWLKVEIQKERLGWGRVNELK</sequence>
<keyword evidence="5" id="KW-0496">Mitochondrion</keyword>
<dbReference type="PANTHER" id="PTHR11362:SF133">
    <property type="entry name" value="LARGE RIBOSOMAL SUBUNIT PROTEIN ML38"/>
    <property type="match status" value="1"/>
</dbReference>
<evidence type="ECO:0000256" key="1">
    <source>
        <dbReference type="ARBA" id="ARBA00004173"/>
    </source>
</evidence>
<comment type="similarity">
    <text evidence="7">Belongs to the phosphatidylethanolamine-binding protein family. Mitochondrion-specific ribosomal protein mL38 subfamily.</text>
</comment>
<dbReference type="Proteomes" id="UP001642520">
    <property type="component" value="Unassembled WGS sequence"/>
</dbReference>
<gene>
    <name evidence="10" type="ORF">XYLVIOL_LOCUS6412</name>
</gene>
<evidence type="ECO:0000256" key="7">
    <source>
        <dbReference type="ARBA" id="ARBA00038016"/>
    </source>
</evidence>
<keyword evidence="11" id="KW-1185">Reference proteome</keyword>
<evidence type="ECO:0000313" key="11">
    <source>
        <dbReference type="Proteomes" id="UP001642520"/>
    </source>
</evidence>
<evidence type="ECO:0000256" key="3">
    <source>
        <dbReference type="ARBA" id="ARBA00022980"/>
    </source>
</evidence>
<proteinExistence type="inferred from homology"/>
<dbReference type="Pfam" id="PF01161">
    <property type="entry name" value="PBP"/>
    <property type="match status" value="1"/>
</dbReference>
<keyword evidence="3" id="KW-0689">Ribosomal protein</keyword>
<name>A0ABP1NWF9_XYLVO</name>
<keyword evidence="4" id="KW-0175">Coiled coil</keyword>
<comment type="subcellular location">
    <subcellularLocation>
        <location evidence="1">Mitochondrion</location>
    </subcellularLocation>
</comment>
<evidence type="ECO:0000256" key="4">
    <source>
        <dbReference type="ARBA" id="ARBA00023054"/>
    </source>
</evidence>
<organism evidence="10 11">
    <name type="scientific">Xylocopa violacea</name>
    <name type="common">Violet carpenter bee</name>
    <name type="synonym">Apis violacea</name>
    <dbReference type="NCBI Taxonomy" id="135666"/>
    <lineage>
        <taxon>Eukaryota</taxon>
        <taxon>Metazoa</taxon>
        <taxon>Ecdysozoa</taxon>
        <taxon>Arthropoda</taxon>
        <taxon>Hexapoda</taxon>
        <taxon>Insecta</taxon>
        <taxon>Pterygota</taxon>
        <taxon>Neoptera</taxon>
        <taxon>Endopterygota</taxon>
        <taxon>Hymenoptera</taxon>
        <taxon>Apocrita</taxon>
        <taxon>Aculeata</taxon>
        <taxon>Apoidea</taxon>
        <taxon>Anthophila</taxon>
        <taxon>Apidae</taxon>
        <taxon>Xylocopa</taxon>
        <taxon>Xylocopa</taxon>
    </lineage>
</organism>